<evidence type="ECO:0000313" key="14">
    <source>
        <dbReference type="Proteomes" id="UP000182827"/>
    </source>
</evidence>
<dbReference type="GO" id="GO:0000976">
    <property type="term" value="F:transcription cis-regulatory region binding"/>
    <property type="evidence" value="ECO:0007669"/>
    <property type="project" value="TreeGrafter"/>
</dbReference>
<dbReference type="GO" id="GO:0009086">
    <property type="term" value="P:methionine biosynthetic process"/>
    <property type="evidence" value="ECO:0007669"/>
    <property type="project" value="UniProtKB-KW"/>
</dbReference>
<name>A0A1I6SYV4_9GAMM</name>
<feature type="domain" description="HTH lysR-type" evidence="12">
    <location>
        <begin position="16"/>
        <end position="73"/>
    </location>
</feature>
<protein>
    <recommendedName>
        <fullName evidence="3">HTH-type transcriptional regulator MetR</fullName>
    </recommendedName>
</protein>
<dbReference type="PANTHER" id="PTHR30126">
    <property type="entry name" value="HTH-TYPE TRANSCRIPTIONAL REGULATOR"/>
    <property type="match status" value="1"/>
</dbReference>
<dbReference type="InterPro" id="IPR005119">
    <property type="entry name" value="LysR_subst-bd"/>
</dbReference>
<sequence>MIFIHYYKFIGFLIMLEIRHLKTLTALREHGSLVAAANDLCLTPSAISHQLKELDHWYGVEVVNRRSRPVTFSNVGQRILKLADDVLPQIQITQTDITRIVHGQTGRIIFSSECHSCFDWLMPLLNQYRHMYPDVDLDFASGFESNPHELLQNAEFDMLITADPIALKGIEYFPIFEYESRLVLSNTHPLVRAERITIQELAEETLITYPVDKHRLDIMAKLFIPANILPKHIRTTDLTQMLIQLVASGRGIAALPDWVVNEYEQKGWVTSRRLDCVSSTGLRRTLYAGYRTEEKEKSYFEGFLKQLTKFSQKRNQYYSA</sequence>
<dbReference type="Gene3D" id="1.10.10.10">
    <property type="entry name" value="Winged helix-like DNA-binding domain superfamily/Winged helix DNA-binding domain"/>
    <property type="match status" value="1"/>
</dbReference>
<proteinExistence type="inferred from homology"/>
<gene>
    <name evidence="13" type="ORF">SAMN05444586_100913</name>
</gene>
<evidence type="ECO:0000256" key="11">
    <source>
        <dbReference type="ARBA" id="ARBA00023167"/>
    </source>
</evidence>
<evidence type="ECO:0000256" key="5">
    <source>
        <dbReference type="ARBA" id="ARBA00022491"/>
    </source>
</evidence>
<keyword evidence="11" id="KW-0486">Methionine biosynthesis</keyword>
<dbReference type="PROSITE" id="PS50931">
    <property type="entry name" value="HTH_LYSR"/>
    <property type="match status" value="1"/>
</dbReference>
<evidence type="ECO:0000256" key="6">
    <source>
        <dbReference type="ARBA" id="ARBA00022605"/>
    </source>
</evidence>
<dbReference type="Pfam" id="PF03466">
    <property type="entry name" value="LysR_substrate"/>
    <property type="match status" value="1"/>
</dbReference>
<keyword evidence="7" id="KW-0805">Transcription regulation</keyword>
<dbReference type="GO" id="GO:0003700">
    <property type="term" value="F:DNA-binding transcription factor activity"/>
    <property type="evidence" value="ECO:0007669"/>
    <property type="project" value="InterPro"/>
</dbReference>
<reference evidence="14" key="1">
    <citation type="submission" date="2016-10" db="EMBL/GenBank/DDBJ databases">
        <authorList>
            <person name="Varghese N."/>
            <person name="Submissions S."/>
        </authorList>
    </citation>
    <scope>NUCLEOTIDE SEQUENCE [LARGE SCALE GENOMIC DNA]</scope>
    <source>
        <strain evidence="14">ANC 5076</strain>
    </source>
</reference>
<evidence type="ECO:0000256" key="7">
    <source>
        <dbReference type="ARBA" id="ARBA00023015"/>
    </source>
</evidence>
<keyword evidence="8" id="KW-0238">DNA-binding</keyword>
<dbReference type="InterPro" id="IPR037406">
    <property type="entry name" value="MetR_PBP2"/>
</dbReference>
<keyword evidence="6" id="KW-0028">Amino-acid biosynthesis</keyword>
<keyword evidence="9" id="KW-0010">Activator</keyword>
<dbReference type="Pfam" id="PF00126">
    <property type="entry name" value="HTH_1"/>
    <property type="match status" value="1"/>
</dbReference>
<dbReference type="SUPFAM" id="SSF53850">
    <property type="entry name" value="Periplasmic binding protein-like II"/>
    <property type="match status" value="1"/>
</dbReference>
<dbReference type="Proteomes" id="UP000182827">
    <property type="component" value="Unassembled WGS sequence"/>
</dbReference>
<evidence type="ECO:0000256" key="9">
    <source>
        <dbReference type="ARBA" id="ARBA00023159"/>
    </source>
</evidence>
<evidence type="ECO:0000256" key="4">
    <source>
        <dbReference type="ARBA" id="ARBA00022490"/>
    </source>
</evidence>
<dbReference type="InterPro" id="IPR036388">
    <property type="entry name" value="WH-like_DNA-bd_sf"/>
</dbReference>
<comment type="similarity">
    <text evidence="2">Belongs to the LysR transcriptional regulatory family.</text>
</comment>
<keyword evidence="5" id="KW-0678">Repressor</keyword>
<accession>A0A1I6SYV4</accession>
<dbReference type="AlphaFoldDB" id="A0A1I6SYV4"/>
<dbReference type="PANTHER" id="PTHR30126:SF25">
    <property type="entry name" value="HTH-TYPE TRANSCRIPTIONAL REGULATOR METR"/>
    <property type="match status" value="1"/>
</dbReference>
<keyword evidence="14" id="KW-1185">Reference proteome</keyword>
<dbReference type="GO" id="GO:0005737">
    <property type="term" value="C:cytoplasm"/>
    <property type="evidence" value="ECO:0007669"/>
    <property type="project" value="UniProtKB-SubCell"/>
</dbReference>
<dbReference type="InterPro" id="IPR036390">
    <property type="entry name" value="WH_DNA-bd_sf"/>
</dbReference>
<dbReference type="InterPro" id="IPR000847">
    <property type="entry name" value="LysR_HTH_N"/>
</dbReference>
<keyword evidence="4" id="KW-0963">Cytoplasm</keyword>
<evidence type="ECO:0000256" key="2">
    <source>
        <dbReference type="ARBA" id="ARBA00009437"/>
    </source>
</evidence>
<comment type="subcellular location">
    <subcellularLocation>
        <location evidence="1">Cytoplasm</location>
    </subcellularLocation>
</comment>
<evidence type="ECO:0000256" key="3">
    <source>
        <dbReference type="ARBA" id="ARBA00019365"/>
    </source>
</evidence>
<dbReference type="SUPFAM" id="SSF46785">
    <property type="entry name" value="Winged helix' DNA-binding domain"/>
    <property type="match status" value="1"/>
</dbReference>
<evidence type="ECO:0000256" key="8">
    <source>
        <dbReference type="ARBA" id="ARBA00023125"/>
    </source>
</evidence>
<organism evidence="13 14">
    <name type="scientific">Acinetobacter bohemicus</name>
    <dbReference type="NCBI Taxonomy" id="1435036"/>
    <lineage>
        <taxon>Bacteria</taxon>
        <taxon>Pseudomonadati</taxon>
        <taxon>Pseudomonadota</taxon>
        <taxon>Gammaproteobacteria</taxon>
        <taxon>Moraxellales</taxon>
        <taxon>Moraxellaceae</taxon>
        <taxon>Acinetobacter</taxon>
    </lineage>
</organism>
<dbReference type="EMBL" id="FOZU01000009">
    <property type="protein sequence ID" value="SFS82175.1"/>
    <property type="molecule type" value="Genomic_DNA"/>
</dbReference>
<keyword evidence="10" id="KW-0804">Transcription</keyword>
<evidence type="ECO:0000313" key="13">
    <source>
        <dbReference type="EMBL" id="SFS82175.1"/>
    </source>
</evidence>
<dbReference type="Gene3D" id="3.40.190.10">
    <property type="entry name" value="Periplasmic binding protein-like II"/>
    <property type="match status" value="1"/>
</dbReference>
<evidence type="ECO:0000256" key="10">
    <source>
        <dbReference type="ARBA" id="ARBA00023163"/>
    </source>
</evidence>
<evidence type="ECO:0000259" key="12">
    <source>
        <dbReference type="PROSITE" id="PS50931"/>
    </source>
</evidence>
<dbReference type="CDD" id="cd08441">
    <property type="entry name" value="PBP2_MetR"/>
    <property type="match status" value="1"/>
</dbReference>
<evidence type="ECO:0000256" key="1">
    <source>
        <dbReference type="ARBA" id="ARBA00004496"/>
    </source>
</evidence>